<dbReference type="NCBIfam" id="NF046044">
    <property type="entry name" value="PnpS"/>
    <property type="match status" value="1"/>
</dbReference>
<comment type="catalytic activity">
    <reaction evidence="1">
        <text>ATP + protein L-histidine = ADP + protein N-phospho-L-histidine.</text>
        <dbReference type="EC" id="2.7.13.3"/>
    </reaction>
</comment>
<proteinExistence type="predicted"/>
<gene>
    <name evidence="15" type="ORF">FD46_GL001975</name>
</gene>
<dbReference type="InterPro" id="IPR003661">
    <property type="entry name" value="HisK_dim/P_dom"/>
</dbReference>
<dbReference type="PROSITE" id="PS50109">
    <property type="entry name" value="HIS_KIN"/>
    <property type="match status" value="1"/>
</dbReference>
<reference evidence="15 16" key="1">
    <citation type="journal article" date="2015" name="Genome Announc.">
        <title>Expanding the biotechnology potential of lactobacilli through comparative genomics of 213 strains and associated genera.</title>
        <authorList>
            <person name="Sun Z."/>
            <person name="Harris H.M."/>
            <person name="McCann A."/>
            <person name="Guo C."/>
            <person name="Argimon S."/>
            <person name="Zhang W."/>
            <person name="Yang X."/>
            <person name="Jeffery I.B."/>
            <person name="Cooney J.C."/>
            <person name="Kagawa T.F."/>
            <person name="Liu W."/>
            <person name="Song Y."/>
            <person name="Salvetti E."/>
            <person name="Wrobel A."/>
            <person name="Rasinkangas P."/>
            <person name="Parkhill J."/>
            <person name="Rea M.C."/>
            <person name="O'Sullivan O."/>
            <person name="Ritari J."/>
            <person name="Douillard F.P."/>
            <person name="Paul Ross R."/>
            <person name="Yang R."/>
            <person name="Briner A.E."/>
            <person name="Felis G.E."/>
            <person name="de Vos W.M."/>
            <person name="Barrangou R."/>
            <person name="Klaenhammer T.R."/>
            <person name="Caufield P.W."/>
            <person name="Cui Y."/>
            <person name="Zhang H."/>
            <person name="O'Toole P.W."/>
        </authorList>
    </citation>
    <scope>NUCLEOTIDE SEQUENCE [LARGE SCALE GENOMIC DNA]</scope>
    <source>
        <strain evidence="15 16">DSM 19972</strain>
    </source>
</reference>
<name>A0A0R1MHR4_9LACO</name>
<evidence type="ECO:0000256" key="6">
    <source>
        <dbReference type="ARBA" id="ARBA00022553"/>
    </source>
</evidence>
<dbReference type="Gene3D" id="1.10.287.130">
    <property type="match status" value="1"/>
</dbReference>
<dbReference type="RefSeq" id="WP_235805608.1">
    <property type="nucleotide sequence ID" value="NZ_AZEH01000039.1"/>
</dbReference>
<evidence type="ECO:0000313" key="16">
    <source>
        <dbReference type="Proteomes" id="UP000051686"/>
    </source>
</evidence>
<keyword evidence="13" id="KW-1133">Transmembrane helix</keyword>
<dbReference type="SMART" id="SM00387">
    <property type="entry name" value="HATPase_c"/>
    <property type="match status" value="1"/>
</dbReference>
<dbReference type="GO" id="GO:0005524">
    <property type="term" value="F:ATP binding"/>
    <property type="evidence" value="ECO:0007669"/>
    <property type="project" value="UniProtKB-KW"/>
</dbReference>
<keyword evidence="5" id="KW-1003">Cell membrane</keyword>
<dbReference type="STRING" id="1423777.FD46_GL001975"/>
<keyword evidence="7" id="KW-0808">Transferase</keyword>
<feature type="transmembrane region" description="Helical" evidence="13">
    <location>
        <begin position="44"/>
        <end position="65"/>
    </location>
</feature>
<dbReference type="PATRIC" id="fig|1423777.3.peg.2032"/>
<dbReference type="InterPro" id="IPR036097">
    <property type="entry name" value="HisK_dim/P_sf"/>
</dbReference>
<dbReference type="CDD" id="cd00082">
    <property type="entry name" value="HisKA"/>
    <property type="match status" value="1"/>
</dbReference>
<dbReference type="SUPFAM" id="SSF55874">
    <property type="entry name" value="ATPase domain of HSP90 chaperone/DNA topoisomerase II/histidine kinase"/>
    <property type="match status" value="1"/>
</dbReference>
<dbReference type="InterPro" id="IPR035965">
    <property type="entry name" value="PAS-like_dom_sf"/>
</dbReference>
<dbReference type="InterPro" id="IPR005467">
    <property type="entry name" value="His_kinase_dom"/>
</dbReference>
<organism evidence="15 16">
    <name type="scientific">Liquorilactobacillus oeni DSM 19972</name>
    <dbReference type="NCBI Taxonomy" id="1423777"/>
    <lineage>
        <taxon>Bacteria</taxon>
        <taxon>Bacillati</taxon>
        <taxon>Bacillota</taxon>
        <taxon>Bacilli</taxon>
        <taxon>Lactobacillales</taxon>
        <taxon>Lactobacillaceae</taxon>
        <taxon>Liquorilactobacillus</taxon>
    </lineage>
</organism>
<keyword evidence="16" id="KW-1185">Reference proteome</keyword>
<evidence type="ECO:0000256" key="5">
    <source>
        <dbReference type="ARBA" id="ARBA00022475"/>
    </source>
</evidence>
<dbReference type="SUPFAM" id="SSF47384">
    <property type="entry name" value="Homodimeric domain of signal transducing histidine kinase"/>
    <property type="match status" value="1"/>
</dbReference>
<dbReference type="GO" id="GO:0005886">
    <property type="term" value="C:plasma membrane"/>
    <property type="evidence" value="ECO:0007669"/>
    <property type="project" value="UniProtKB-SubCell"/>
</dbReference>
<dbReference type="Pfam" id="PF02518">
    <property type="entry name" value="HATPase_c"/>
    <property type="match status" value="1"/>
</dbReference>
<evidence type="ECO:0000256" key="1">
    <source>
        <dbReference type="ARBA" id="ARBA00000085"/>
    </source>
</evidence>
<evidence type="ECO:0000256" key="7">
    <source>
        <dbReference type="ARBA" id="ARBA00022679"/>
    </source>
</evidence>
<evidence type="ECO:0000259" key="14">
    <source>
        <dbReference type="PROSITE" id="PS50109"/>
    </source>
</evidence>
<dbReference type="Gene3D" id="3.30.450.20">
    <property type="entry name" value="PAS domain"/>
    <property type="match status" value="1"/>
</dbReference>
<dbReference type="GO" id="GO:0016036">
    <property type="term" value="P:cellular response to phosphate starvation"/>
    <property type="evidence" value="ECO:0007669"/>
    <property type="project" value="TreeGrafter"/>
</dbReference>
<evidence type="ECO:0000256" key="3">
    <source>
        <dbReference type="ARBA" id="ARBA00004314"/>
    </source>
</evidence>
<keyword evidence="8" id="KW-0547">Nucleotide-binding</keyword>
<dbReference type="InterPro" id="IPR004358">
    <property type="entry name" value="Sig_transdc_His_kin-like_C"/>
</dbReference>
<comment type="subcellular location">
    <subcellularLocation>
        <location evidence="2">Cell membrane</location>
    </subcellularLocation>
    <subcellularLocation>
        <location evidence="3">Membrane raft</location>
        <topology evidence="3">Multi-pass membrane protein</topology>
    </subcellularLocation>
</comment>
<evidence type="ECO:0000256" key="2">
    <source>
        <dbReference type="ARBA" id="ARBA00004236"/>
    </source>
</evidence>
<evidence type="ECO:0000256" key="10">
    <source>
        <dbReference type="ARBA" id="ARBA00022840"/>
    </source>
</evidence>
<keyword evidence="6" id="KW-0597">Phosphoprotein</keyword>
<dbReference type="Proteomes" id="UP000051686">
    <property type="component" value="Unassembled WGS sequence"/>
</dbReference>
<evidence type="ECO:0000256" key="4">
    <source>
        <dbReference type="ARBA" id="ARBA00012438"/>
    </source>
</evidence>
<dbReference type="EMBL" id="AZEH01000039">
    <property type="protein sequence ID" value="KRL04837.1"/>
    <property type="molecule type" value="Genomic_DNA"/>
</dbReference>
<evidence type="ECO:0000313" key="15">
    <source>
        <dbReference type="EMBL" id="KRL04837.1"/>
    </source>
</evidence>
<evidence type="ECO:0000256" key="11">
    <source>
        <dbReference type="ARBA" id="ARBA00023012"/>
    </source>
</evidence>
<evidence type="ECO:0000256" key="13">
    <source>
        <dbReference type="SAM" id="Phobius"/>
    </source>
</evidence>
<dbReference type="GO" id="GO:0004721">
    <property type="term" value="F:phosphoprotein phosphatase activity"/>
    <property type="evidence" value="ECO:0007669"/>
    <property type="project" value="TreeGrafter"/>
</dbReference>
<keyword evidence="11" id="KW-0902">Two-component regulatory system</keyword>
<dbReference type="SMART" id="SM00388">
    <property type="entry name" value="HisKA"/>
    <property type="match status" value="1"/>
</dbReference>
<keyword evidence="10" id="KW-0067">ATP-binding</keyword>
<sequence>MKRIRIIRTFFSDAIIIFIFLTVIFLLVIRQVRNGSVSAWGVETFLLLSVTAIILAAVDIFGRYLRFRKRKQNLEALNSRLSNIIEGTKGKHVLLEPSDPYYELSQSINAVQSMKDMISKSFVTQQRGYFSLIEYLTIGVMVLDQDRKIYLSNHAMSDLIGREMNLKKQLYVNVLRTYELSQLIERVYQDRQDQHAEIKLDFSDKVVDAHVVYVPVSEHHFLVMALLYDITELKEIERMQMDFVGNVSHELKTPITAITGFSETLLQGALKDPKALKEFLNIIHQESLKLTELVEDILSLARIDASPELKLDEIDIRKFIINLLRPFRPEISKKDIHVEIQIPNGCTVQVDQNKLRHVINNLVQNAIKYNNYKGNVWLKGTIKKDSWFISVNDNGYGIPKDEKERIFERFYRVDTSRSRQNGGTGLGLSVVKEYVEAMSGKITVDSQVGVGSTFTVIFPLELPTAPLNESTK</sequence>
<keyword evidence="9 15" id="KW-0418">Kinase</keyword>
<feature type="transmembrane region" description="Helical" evidence="13">
    <location>
        <begin position="12"/>
        <end position="32"/>
    </location>
</feature>
<evidence type="ECO:0000256" key="9">
    <source>
        <dbReference type="ARBA" id="ARBA00022777"/>
    </source>
</evidence>
<dbReference type="SUPFAM" id="SSF55785">
    <property type="entry name" value="PYP-like sensor domain (PAS domain)"/>
    <property type="match status" value="1"/>
</dbReference>
<dbReference type="CDD" id="cd00075">
    <property type="entry name" value="HATPase"/>
    <property type="match status" value="1"/>
</dbReference>
<dbReference type="GO" id="GO:0045121">
    <property type="term" value="C:membrane raft"/>
    <property type="evidence" value="ECO:0007669"/>
    <property type="project" value="UniProtKB-SubCell"/>
</dbReference>
<dbReference type="InterPro" id="IPR003594">
    <property type="entry name" value="HATPase_dom"/>
</dbReference>
<dbReference type="EC" id="2.7.13.3" evidence="4"/>
<dbReference type="InterPro" id="IPR050351">
    <property type="entry name" value="BphY/WalK/GraS-like"/>
</dbReference>
<accession>A0A0R1MHR4</accession>
<evidence type="ECO:0000256" key="12">
    <source>
        <dbReference type="ARBA" id="ARBA00023136"/>
    </source>
</evidence>
<dbReference type="GO" id="GO:0000155">
    <property type="term" value="F:phosphorelay sensor kinase activity"/>
    <property type="evidence" value="ECO:0007669"/>
    <property type="project" value="InterPro"/>
</dbReference>
<dbReference type="FunFam" id="1.10.287.130:FF:000001">
    <property type="entry name" value="Two-component sensor histidine kinase"/>
    <property type="match status" value="1"/>
</dbReference>
<dbReference type="PRINTS" id="PR00344">
    <property type="entry name" value="BCTRLSENSOR"/>
</dbReference>
<protein>
    <recommendedName>
        <fullName evidence="4">histidine kinase</fullName>
        <ecNumber evidence="4">2.7.13.3</ecNumber>
    </recommendedName>
</protein>
<comment type="caution">
    <text evidence="15">The sequence shown here is derived from an EMBL/GenBank/DDBJ whole genome shotgun (WGS) entry which is preliminary data.</text>
</comment>
<dbReference type="Gene3D" id="3.30.565.10">
    <property type="entry name" value="Histidine kinase-like ATPase, C-terminal domain"/>
    <property type="match status" value="1"/>
</dbReference>
<feature type="domain" description="Histidine kinase" evidence="14">
    <location>
        <begin position="246"/>
        <end position="462"/>
    </location>
</feature>
<dbReference type="PANTHER" id="PTHR45453:SF1">
    <property type="entry name" value="PHOSPHATE REGULON SENSOR PROTEIN PHOR"/>
    <property type="match status" value="1"/>
</dbReference>
<dbReference type="FunFam" id="3.30.565.10:FF:000023">
    <property type="entry name" value="PAS domain-containing sensor histidine kinase"/>
    <property type="match status" value="1"/>
</dbReference>
<dbReference type="Pfam" id="PF00512">
    <property type="entry name" value="HisKA"/>
    <property type="match status" value="1"/>
</dbReference>
<dbReference type="AlphaFoldDB" id="A0A0R1MHR4"/>
<evidence type="ECO:0000256" key="8">
    <source>
        <dbReference type="ARBA" id="ARBA00022741"/>
    </source>
</evidence>
<dbReference type="PANTHER" id="PTHR45453">
    <property type="entry name" value="PHOSPHATE REGULON SENSOR PROTEIN PHOR"/>
    <property type="match status" value="1"/>
</dbReference>
<keyword evidence="12 13" id="KW-0472">Membrane</keyword>
<keyword evidence="13" id="KW-0812">Transmembrane</keyword>
<dbReference type="InterPro" id="IPR036890">
    <property type="entry name" value="HATPase_C_sf"/>
</dbReference>